<sequence length="72" mass="8448">MIYFVNEYVMALNSGVEHAEFKRLAVFKHAKTSAKILTRDYNYSLHRMAAGARMSMVRTKIVRFCRMRMVVT</sequence>
<dbReference type="AlphaFoldDB" id="A0A422LYN1"/>
<evidence type="ECO:0000313" key="1">
    <source>
        <dbReference type="EMBL" id="RND85123.1"/>
    </source>
</evidence>
<dbReference type="EMBL" id="LKFS01000002">
    <property type="protein sequence ID" value="RND85123.1"/>
    <property type="molecule type" value="Genomic_DNA"/>
</dbReference>
<proteinExistence type="predicted"/>
<evidence type="ECO:0000313" key="2">
    <source>
        <dbReference type="EMBL" id="RNE34461.1"/>
    </source>
</evidence>
<dbReference type="Proteomes" id="UP000284716">
    <property type="component" value="Unassembled WGS sequence"/>
</dbReference>
<name>A0A422LYN1_LACPA</name>
<protein>
    <submittedName>
        <fullName evidence="1">Uncharacterized protein</fullName>
    </submittedName>
</protein>
<evidence type="ECO:0000313" key="4">
    <source>
        <dbReference type="Proteomes" id="UP000284716"/>
    </source>
</evidence>
<comment type="caution">
    <text evidence="1">The sequence shown here is derived from an EMBL/GenBank/DDBJ whole genome shotgun (WGS) entry which is preliminary data.</text>
</comment>
<dbReference type="EMBL" id="LKGI01000002">
    <property type="protein sequence ID" value="RNE34461.1"/>
    <property type="molecule type" value="Genomic_DNA"/>
</dbReference>
<dbReference type="Proteomes" id="UP000284123">
    <property type="component" value="Unassembled WGS sequence"/>
</dbReference>
<evidence type="ECO:0000313" key="3">
    <source>
        <dbReference type="Proteomes" id="UP000284123"/>
    </source>
</evidence>
<gene>
    <name evidence="1" type="ORF">FAM18157_00007</name>
    <name evidence="2" type="ORF">FAM6012_00007</name>
</gene>
<reference evidence="3 4" key="1">
    <citation type="journal article" date="2018" name="Front. Microbiol.">
        <title>Conversion of Methionine to Cysteine in Lactobacillus paracasei Depends on the Highly Mobile cysK-ctl-cysE Gene Cluster.</title>
        <authorList>
            <person name="Wuthrich D."/>
            <person name="Irmler S."/>
            <person name="Berthoud H."/>
            <person name="Guggenbuhl B."/>
            <person name="Eugster E."/>
            <person name="Bruggmann R."/>
        </authorList>
    </citation>
    <scope>NUCLEOTIDE SEQUENCE [LARGE SCALE GENOMIC DNA]</scope>
    <source>
        <strain evidence="1 4">FAM18157</strain>
        <strain evidence="2 3">FAM6012</strain>
    </source>
</reference>
<dbReference type="Gene3D" id="3.40.50.2000">
    <property type="entry name" value="Glycogen Phosphorylase B"/>
    <property type="match status" value="1"/>
</dbReference>
<organism evidence="1 4">
    <name type="scientific">Lacticaseibacillus paracasei</name>
    <name type="common">Lactobacillus paracasei</name>
    <dbReference type="NCBI Taxonomy" id="1597"/>
    <lineage>
        <taxon>Bacteria</taxon>
        <taxon>Bacillati</taxon>
        <taxon>Bacillota</taxon>
        <taxon>Bacilli</taxon>
        <taxon>Lactobacillales</taxon>
        <taxon>Lactobacillaceae</taxon>
        <taxon>Lacticaseibacillus</taxon>
    </lineage>
</organism>
<dbReference type="RefSeq" id="WP_003597072.1">
    <property type="nucleotide sequence ID" value="NZ_LKFT01000003.1"/>
</dbReference>
<accession>A0A422LYN1</accession>